<dbReference type="InterPro" id="IPR005331">
    <property type="entry name" value="Sulfotransferase"/>
</dbReference>
<feature type="transmembrane region" description="Helical" evidence="6">
    <location>
        <begin position="367"/>
        <end position="388"/>
    </location>
</feature>
<organism evidence="7 8">
    <name type="scientific">Allacma fusca</name>
    <dbReference type="NCBI Taxonomy" id="39272"/>
    <lineage>
        <taxon>Eukaryota</taxon>
        <taxon>Metazoa</taxon>
        <taxon>Ecdysozoa</taxon>
        <taxon>Arthropoda</taxon>
        <taxon>Hexapoda</taxon>
        <taxon>Collembola</taxon>
        <taxon>Symphypleona</taxon>
        <taxon>Sminthuridae</taxon>
        <taxon>Allacma</taxon>
    </lineage>
</organism>
<sequence>MTAIFLTGLSNFEGSVGAPTVLEIKLSKNLRQRQYQPTSTGDLLWDIKRGSESGAETTNLSTSTRTVAQKGTGEMLRERVDRVRELCMKYHLGNYSFPNGTNELGIKDPITPLYSYFFHDRNHKLAWCPVYKSGSTTWLYNMMILKGYSDRYLANPPKQLSMIAQEVFQDAEPGKDFAGAFKLLVVRHPFERIISAYKDKLSNSTIGLEHGTFHFYEKYGKKIVAKFREDSRILQKEPTFEEFVRYLIKTDLVYYADDHWLPAYLSCTPCRVSYDYIAKVETYLEDQKFIIGKLHLSKIIKPRWQHRSSWSKKSSTHKHTGLTISLIAEKYFSQLTKSQIEDHCLHEDMGLFINTELKWKDLFPTSWSFVVFILYMALFINQGILITASQNDQKGYSYNTVTAVLLTEIIKLIVSSGLFVHRKSLSVFINEVSKNSKVFLLYFIPAFLYCLYNNLAYTNLATFDPTTYFLLLQFRVVVTGVVFQILFKKKLSTHQWISLLFLTVGCMVKEINFDAIFGSKTVVDSPTVESSSKSSALEFVGLLLIFLQVVCSSSAGVYNEYLLKDTGAHVPVLVQNTCLYLDSIICNVVLLFIQGNLSTGLNMESVQTILSTPIILAVILNNAAIGIVTSFFLAQLNSILKTFASALELMFTAVLCWMIFGIPIHLNTLLAICIVTLAIYLYSLQPVVNRGKIEESPPKSSSADFQKLLEEDVGKYILSCRNCVPIM</sequence>
<keyword evidence="4 6" id="KW-1133">Transmembrane helix</keyword>
<feature type="transmembrane region" description="Helical" evidence="6">
    <location>
        <begin position="570"/>
        <end position="593"/>
    </location>
</feature>
<feature type="transmembrane region" description="Helical" evidence="6">
    <location>
        <begin position="400"/>
        <end position="419"/>
    </location>
</feature>
<evidence type="ECO:0000256" key="4">
    <source>
        <dbReference type="ARBA" id="ARBA00022989"/>
    </source>
</evidence>
<dbReference type="EMBL" id="CAJVCH010186023">
    <property type="protein sequence ID" value="CAG7729889.1"/>
    <property type="molecule type" value="Genomic_DNA"/>
</dbReference>
<dbReference type="Proteomes" id="UP000708208">
    <property type="component" value="Unassembled WGS sequence"/>
</dbReference>
<evidence type="ECO:0000256" key="6">
    <source>
        <dbReference type="SAM" id="Phobius"/>
    </source>
</evidence>
<gene>
    <name evidence="7" type="ORF">AFUS01_LOCUS18576</name>
</gene>
<evidence type="ECO:0000313" key="7">
    <source>
        <dbReference type="EMBL" id="CAG7729889.1"/>
    </source>
</evidence>
<proteinExistence type="predicted"/>
<keyword evidence="3 6" id="KW-0812">Transmembrane</keyword>
<feature type="transmembrane region" description="Helical" evidence="6">
    <location>
        <begin position="439"/>
        <end position="456"/>
    </location>
</feature>
<protein>
    <recommendedName>
        <fullName evidence="9">Carbohydrate sulfotransferase</fullName>
    </recommendedName>
</protein>
<accession>A0A8J2P3Q3</accession>
<comment type="caution">
    <text evidence="7">The sequence shown here is derived from an EMBL/GenBank/DDBJ whole genome shotgun (WGS) entry which is preliminary data.</text>
</comment>
<keyword evidence="2" id="KW-0762">Sugar transport</keyword>
<dbReference type="Pfam" id="PF03567">
    <property type="entry name" value="Sulfotransfer_2"/>
    <property type="match status" value="1"/>
</dbReference>
<evidence type="ECO:0000256" key="5">
    <source>
        <dbReference type="ARBA" id="ARBA00023136"/>
    </source>
</evidence>
<keyword evidence="5 6" id="KW-0472">Membrane</keyword>
<dbReference type="GO" id="GO:0015165">
    <property type="term" value="F:pyrimidine nucleotide-sugar transmembrane transporter activity"/>
    <property type="evidence" value="ECO:0007669"/>
    <property type="project" value="InterPro"/>
</dbReference>
<dbReference type="GO" id="GO:0008146">
    <property type="term" value="F:sulfotransferase activity"/>
    <property type="evidence" value="ECO:0007669"/>
    <property type="project" value="InterPro"/>
</dbReference>
<evidence type="ECO:0000256" key="2">
    <source>
        <dbReference type="ARBA" id="ARBA00022597"/>
    </source>
</evidence>
<feature type="transmembrane region" description="Helical" evidence="6">
    <location>
        <begin position="539"/>
        <end position="558"/>
    </location>
</feature>
<dbReference type="Pfam" id="PF04142">
    <property type="entry name" value="Nuc_sug_transp"/>
    <property type="match status" value="1"/>
</dbReference>
<feature type="transmembrane region" description="Helical" evidence="6">
    <location>
        <begin position="468"/>
        <end position="487"/>
    </location>
</feature>
<name>A0A8J2P3Q3_9HEXA</name>
<feature type="transmembrane region" description="Helical" evidence="6">
    <location>
        <begin position="613"/>
        <end position="633"/>
    </location>
</feature>
<reference evidence="7" key="1">
    <citation type="submission" date="2021-06" db="EMBL/GenBank/DDBJ databases">
        <authorList>
            <person name="Hodson N. C."/>
            <person name="Mongue J. A."/>
            <person name="Jaron S. K."/>
        </authorList>
    </citation>
    <scope>NUCLEOTIDE SEQUENCE</scope>
</reference>
<dbReference type="OrthoDB" id="2019940at2759"/>
<evidence type="ECO:0000256" key="1">
    <source>
        <dbReference type="ARBA" id="ARBA00004141"/>
    </source>
</evidence>
<dbReference type="GO" id="GO:0000139">
    <property type="term" value="C:Golgi membrane"/>
    <property type="evidence" value="ECO:0007669"/>
    <property type="project" value="InterPro"/>
</dbReference>
<evidence type="ECO:0008006" key="9">
    <source>
        <dbReference type="Google" id="ProtNLM"/>
    </source>
</evidence>
<feature type="transmembrane region" description="Helical" evidence="6">
    <location>
        <begin position="666"/>
        <end position="684"/>
    </location>
</feature>
<comment type="subcellular location">
    <subcellularLocation>
        <location evidence="1">Membrane</location>
        <topology evidence="1">Multi-pass membrane protein</topology>
    </subcellularLocation>
</comment>
<dbReference type="AlphaFoldDB" id="A0A8J2P3Q3"/>
<keyword evidence="8" id="KW-1185">Reference proteome</keyword>
<keyword evidence="2" id="KW-0813">Transport</keyword>
<evidence type="ECO:0000256" key="3">
    <source>
        <dbReference type="ARBA" id="ARBA00022692"/>
    </source>
</evidence>
<feature type="transmembrane region" description="Helical" evidence="6">
    <location>
        <begin position="640"/>
        <end position="660"/>
    </location>
</feature>
<evidence type="ECO:0000313" key="8">
    <source>
        <dbReference type="Proteomes" id="UP000708208"/>
    </source>
</evidence>
<dbReference type="PANTHER" id="PTHR10231">
    <property type="entry name" value="NUCLEOTIDE-SUGAR TRANSMEMBRANE TRANSPORTER"/>
    <property type="match status" value="1"/>
</dbReference>
<dbReference type="InterPro" id="IPR007271">
    <property type="entry name" value="Nuc_sug_transpt"/>
</dbReference>